<dbReference type="EMBL" id="JAVRJZ010000016">
    <property type="protein sequence ID" value="KAK2711392.1"/>
    <property type="molecule type" value="Genomic_DNA"/>
</dbReference>
<sequence>MMKGIHQHFYEKAKVMVNIKVEAKKQQNSNEVKEKPIPGIKNIGAVASSKGCVLKSTVTANLAVSMTKMGFKIGLLDADIYGPSGQTMFDVLNERLLSVLFHSMS</sequence>
<dbReference type="AlphaFoldDB" id="A0AA88HV36"/>
<dbReference type="GO" id="GO:0005524">
    <property type="term" value="F:ATP binding"/>
    <property type="evidence" value="ECO:0007669"/>
    <property type="project" value="UniProtKB-KW"/>
</dbReference>
<evidence type="ECO:0000313" key="3">
    <source>
        <dbReference type="EMBL" id="KAK2711392.1"/>
    </source>
</evidence>
<keyword evidence="1" id="KW-0547">Nucleotide-binding</keyword>
<gene>
    <name evidence="3" type="ORF">QYM36_012542</name>
</gene>
<evidence type="ECO:0000256" key="1">
    <source>
        <dbReference type="ARBA" id="ARBA00022741"/>
    </source>
</evidence>
<keyword evidence="4" id="KW-1185">Reference proteome</keyword>
<organism evidence="3 4">
    <name type="scientific">Artemia franciscana</name>
    <name type="common">Brine shrimp</name>
    <name type="synonym">Artemia sanfranciscana</name>
    <dbReference type="NCBI Taxonomy" id="6661"/>
    <lineage>
        <taxon>Eukaryota</taxon>
        <taxon>Metazoa</taxon>
        <taxon>Ecdysozoa</taxon>
        <taxon>Arthropoda</taxon>
        <taxon>Crustacea</taxon>
        <taxon>Branchiopoda</taxon>
        <taxon>Anostraca</taxon>
        <taxon>Artemiidae</taxon>
        <taxon>Artemia</taxon>
    </lineage>
</organism>
<dbReference type="Proteomes" id="UP001187531">
    <property type="component" value="Unassembled WGS sequence"/>
</dbReference>
<dbReference type="GO" id="GO:0051539">
    <property type="term" value="F:4 iron, 4 sulfur cluster binding"/>
    <property type="evidence" value="ECO:0007669"/>
    <property type="project" value="TreeGrafter"/>
</dbReference>
<keyword evidence="2" id="KW-0067">ATP-binding</keyword>
<comment type="caution">
    <text evidence="3">The sequence shown here is derived from an EMBL/GenBank/DDBJ whole genome shotgun (WGS) entry which is preliminary data.</text>
</comment>
<dbReference type="Pfam" id="PF10609">
    <property type="entry name" value="ParA"/>
    <property type="match status" value="1"/>
</dbReference>
<dbReference type="InterPro" id="IPR027417">
    <property type="entry name" value="P-loop_NTPase"/>
</dbReference>
<dbReference type="PANTHER" id="PTHR42961">
    <property type="entry name" value="IRON-SULFUR PROTEIN NUBPL"/>
    <property type="match status" value="1"/>
</dbReference>
<name>A0AA88HV36_ARTSF</name>
<evidence type="ECO:0000313" key="4">
    <source>
        <dbReference type="Proteomes" id="UP001187531"/>
    </source>
</evidence>
<proteinExistence type="predicted"/>
<dbReference type="SUPFAM" id="SSF52540">
    <property type="entry name" value="P-loop containing nucleoside triphosphate hydrolases"/>
    <property type="match status" value="1"/>
</dbReference>
<dbReference type="PANTHER" id="PTHR42961:SF2">
    <property type="entry name" value="IRON-SULFUR PROTEIN NUBPL"/>
    <property type="match status" value="1"/>
</dbReference>
<dbReference type="Gene3D" id="3.40.50.300">
    <property type="entry name" value="P-loop containing nucleotide triphosphate hydrolases"/>
    <property type="match status" value="1"/>
</dbReference>
<dbReference type="InterPro" id="IPR033756">
    <property type="entry name" value="YlxH/NBP35"/>
</dbReference>
<evidence type="ECO:0000256" key="2">
    <source>
        <dbReference type="ARBA" id="ARBA00022840"/>
    </source>
</evidence>
<accession>A0AA88HV36</accession>
<protein>
    <submittedName>
        <fullName evidence="3">Uncharacterized protein</fullName>
    </submittedName>
</protein>
<dbReference type="InterPro" id="IPR044304">
    <property type="entry name" value="NUBPL-like"/>
</dbReference>
<reference evidence="3" key="1">
    <citation type="submission" date="2023-07" db="EMBL/GenBank/DDBJ databases">
        <title>Chromosome-level genome assembly of Artemia franciscana.</title>
        <authorList>
            <person name="Jo E."/>
        </authorList>
    </citation>
    <scope>NUCLEOTIDE SEQUENCE</scope>
    <source>
        <tissue evidence="3">Whole body</tissue>
    </source>
</reference>
<dbReference type="GO" id="GO:0016226">
    <property type="term" value="P:iron-sulfur cluster assembly"/>
    <property type="evidence" value="ECO:0007669"/>
    <property type="project" value="InterPro"/>
</dbReference>